<dbReference type="OrthoDB" id="3233595at2759"/>
<dbReference type="Gene3D" id="3.40.50.720">
    <property type="entry name" value="NAD(P)-binding Rossmann-like Domain"/>
    <property type="match status" value="1"/>
</dbReference>
<comment type="similarity">
    <text evidence="1">Belongs to the zinc-containing alcohol dehydrogenase family.</text>
</comment>
<dbReference type="STRING" id="329885.A0A4U0UKS1"/>
<gene>
    <name evidence="5" type="ORF">B0A54_12787</name>
</gene>
<dbReference type="InterPro" id="IPR036291">
    <property type="entry name" value="NAD(P)-bd_dom_sf"/>
</dbReference>
<comment type="caution">
    <text evidence="5">The sequence shown here is derived from an EMBL/GenBank/DDBJ whole genome shotgun (WGS) entry which is preliminary data.</text>
</comment>
<reference evidence="5 6" key="1">
    <citation type="submission" date="2017-03" db="EMBL/GenBank/DDBJ databases">
        <title>Genomes of endolithic fungi from Antarctica.</title>
        <authorList>
            <person name="Coleine C."/>
            <person name="Masonjones S."/>
            <person name="Stajich J.E."/>
        </authorList>
    </citation>
    <scope>NUCLEOTIDE SEQUENCE [LARGE SCALE GENOMIC DNA]</scope>
    <source>
        <strain evidence="5 6">CCFEE 5311</strain>
    </source>
</reference>
<dbReference type="EMBL" id="NAJP01000062">
    <property type="protein sequence ID" value="TKA36157.1"/>
    <property type="molecule type" value="Genomic_DNA"/>
</dbReference>
<dbReference type="SUPFAM" id="SSF50129">
    <property type="entry name" value="GroES-like"/>
    <property type="match status" value="1"/>
</dbReference>
<dbReference type="CDD" id="cd08249">
    <property type="entry name" value="enoyl_reductase_like"/>
    <property type="match status" value="1"/>
</dbReference>
<evidence type="ECO:0000313" key="5">
    <source>
        <dbReference type="EMBL" id="TKA36157.1"/>
    </source>
</evidence>
<keyword evidence="3" id="KW-0560">Oxidoreductase</keyword>
<proteinExistence type="inferred from homology"/>
<dbReference type="AlphaFoldDB" id="A0A4U0UKS1"/>
<evidence type="ECO:0000256" key="2">
    <source>
        <dbReference type="ARBA" id="ARBA00011245"/>
    </source>
</evidence>
<comment type="subunit">
    <text evidence="2">Monomer.</text>
</comment>
<dbReference type="GO" id="GO:0016651">
    <property type="term" value="F:oxidoreductase activity, acting on NAD(P)H"/>
    <property type="evidence" value="ECO:0007669"/>
    <property type="project" value="InterPro"/>
</dbReference>
<dbReference type="InterPro" id="IPR047122">
    <property type="entry name" value="Trans-enoyl_RdTase-like"/>
</dbReference>
<dbReference type="PANTHER" id="PTHR45348:SF5">
    <property type="entry name" value="OXIDOREDUCTASE, PUTATIVE (AFU_ORTHOLOGUE AFUA_8G01420)-RELATED"/>
    <property type="match status" value="1"/>
</dbReference>
<evidence type="ECO:0000256" key="3">
    <source>
        <dbReference type="ARBA" id="ARBA00023002"/>
    </source>
</evidence>
<feature type="domain" description="Enoyl reductase (ER)" evidence="4">
    <location>
        <begin position="31"/>
        <end position="356"/>
    </location>
</feature>
<dbReference type="Gene3D" id="3.90.180.10">
    <property type="entry name" value="Medium-chain alcohol dehydrogenases, catalytic domain"/>
    <property type="match status" value="1"/>
</dbReference>
<name>A0A4U0UKS1_9PEZI</name>
<dbReference type="InterPro" id="IPR013154">
    <property type="entry name" value="ADH-like_N"/>
</dbReference>
<sequence>MSSTSARLSALSQQIRSVSTTAMKEAIVHKGPRVEIIDSEIPKPGPGQVVTKVVVSGCNPKDWKRPTFMPDAPAVNQGDDISGIVHAVGANVSEFKPGDRVAAFHEMMKPGGSYAEYAVSWASTTFRLPERTTFEEGAALPLAAMTAAVALYARLRLPAPWLPIPSTDPTPPRTPLVIYGASSAIGSYAIQFAQRSNIHPLICIAGHAGASHVSKLISPEKGDVVVDYRAGADAVVAGIRAALREGEKLEYAFDAVSEKGSYGNICRVLDHETGAITFVLPGKKYEGIPAGVRQSVTTVGSVHGDLKDFGYVYFRYISRGLEEGWFRAQPQEVVEGGLGGLQGGLERLRDGKVSAVKCELLVMSNLAPWSEMCGR</sequence>
<dbReference type="Pfam" id="PF08240">
    <property type="entry name" value="ADH_N"/>
    <property type="match status" value="1"/>
</dbReference>
<dbReference type="PANTHER" id="PTHR45348">
    <property type="entry name" value="HYPOTHETICAL OXIDOREDUCTASE (EUROFUNG)"/>
    <property type="match status" value="1"/>
</dbReference>
<accession>A0A4U0UKS1</accession>
<dbReference type="SUPFAM" id="SSF51735">
    <property type="entry name" value="NAD(P)-binding Rossmann-fold domains"/>
    <property type="match status" value="1"/>
</dbReference>
<dbReference type="SMART" id="SM00829">
    <property type="entry name" value="PKS_ER"/>
    <property type="match status" value="1"/>
</dbReference>
<dbReference type="InterPro" id="IPR011032">
    <property type="entry name" value="GroES-like_sf"/>
</dbReference>
<organism evidence="5 6">
    <name type="scientific">Friedmanniomyces endolithicus</name>
    <dbReference type="NCBI Taxonomy" id="329885"/>
    <lineage>
        <taxon>Eukaryota</taxon>
        <taxon>Fungi</taxon>
        <taxon>Dikarya</taxon>
        <taxon>Ascomycota</taxon>
        <taxon>Pezizomycotina</taxon>
        <taxon>Dothideomycetes</taxon>
        <taxon>Dothideomycetidae</taxon>
        <taxon>Mycosphaerellales</taxon>
        <taxon>Teratosphaeriaceae</taxon>
        <taxon>Friedmanniomyces</taxon>
    </lineage>
</organism>
<dbReference type="InterPro" id="IPR020843">
    <property type="entry name" value="ER"/>
</dbReference>
<evidence type="ECO:0000313" key="6">
    <source>
        <dbReference type="Proteomes" id="UP000310066"/>
    </source>
</evidence>
<dbReference type="Proteomes" id="UP000310066">
    <property type="component" value="Unassembled WGS sequence"/>
</dbReference>
<evidence type="ECO:0000256" key="1">
    <source>
        <dbReference type="ARBA" id="ARBA00008072"/>
    </source>
</evidence>
<protein>
    <recommendedName>
        <fullName evidence="4">Enoyl reductase (ER) domain-containing protein</fullName>
    </recommendedName>
</protein>
<evidence type="ECO:0000259" key="4">
    <source>
        <dbReference type="SMART" id="SM00829"/>
    </source>
</evidence>